<dbReference type="PANTHER" id="PTHR33797:SF2">
    <property type="entry name" value="ORGANIC HYDROPEROXIDE RESISTANCE PROTEIN-LIKE"/>
    <property type="match status" value="1"/>
</dbReference>
<dbReference type="Gene3D" id="3.30.300.20">
    <property type="match status" value="1"/>
</dbReference>
<dbReference type="Pfam" id="PF02566">
    <property type="entry name" value="OsmC"/>
    <property type="match status" value="1"/>
</dbReference>
<dbReference type="AlphaFoldDB" id="A0A4S4KJN8"/>
<dbReference type="PANTHER" id="PTHR33797">
    <property type="entry name" value="ORGANIC HYDROPEROXIDE RESISTANCE PROTEIN-LIKE"/>
    <property type="match status" value="1"/>
</dbReference>
<reference evidence="2 3" key="1">
    <citation type="submission" date="2019-02" db="EMBL/GenBank/DDBJ databases">
        <title>Genome sequencing of the rare red list fungi Phlebia centrifuga.</title>
        <authorList>
            <person name="Buettner E."/>
            <person name="Kellner H."/>
        </authorList>
    </citation>
    <scope>NUCLEOTIDE SEQUENCE [LARGE SCALE GENOMIC DNA]</scope>
    <source>
        <strain evidence="2 3">DSM 108282</strain>
    </source>
</reference>
<evidence type="ECO:0000313" key="3">
    <source>
        <dbReference type="Proteomes" id="UP000309038"/>
    </source>
</evidence>
<evidence type="ECO:0000256" key="1">
    <source>
        <dbReference type="ARBA" id="ARBA00007378"/>
    </source>
</evidence>
<comment type="similarity">
    <text evidence="1">Belongs to the OsmC/Ohr family.</text>
</comment>
<comment type="caution">
    <text evidence="2">The sequence shown here is derived from an EMBL/GenBank/DDBJ whole genome shotgun (WGS) entry which is preliminary data.</text>
</comment>
<name>A0A4S4KJN8_9APHY</name>
<proteinExistence type="inferred from homology"/>
<evidence type="ECO:0008006" key="4">
    <source>
        <dbReference type="Google" id="ProtNLM"/>
    </source>
</evidence>
<dbReference type="Gene3D" id="2.20.25.10">
    <property type="match status" value="1"/>
</dbReference>
<dbReference type="SUPFAM" id="SSF82784">
    <property type="entry name" value="OsmC-like"/>
    <property type="match status" value="1"/>
</dbReference>
<evidence type="ECO:0000313" key="2">
    <source>
        <dbReference type="EMBL" id="THG98423.1"/>
    </source>
</evidence>
<dbReference type="InterPro" id="IPR003718">
    <property type="entry name" value="OsmC/Ohr_fam"/>
</dbReference>
<protein>
    <recommendedName>
        <fullName evidence="4">Organic hydroperoxide resistance protein</fullName>
    </recommendedName>
</protein>
<gene>
    <name evidence="2" type="ORF">EW026_g3763</name>
</gene>
<dbReference type="NCBIfam" id="TIGR03561">
    <property type="entry name" value="organ_hyd_perox"/>
    <property type="match status" value="1"/>
</dbReference>
<dbReference type="EMBL" id="SGPJ01000120">
    <property type="protein sequence ID" value="THG98423.1"/>
    <property type="molecule type" value="Genomic_DNA"/>
</dbReference>
<dbReference type="InterPro" id="IPR019953">
    <property type="entry name" value="OHR"/>
</dbReference>
<dbReference type="InterPro" id="IPR015946">
    <property type="entry name" value="KH_dom-like_a/b"/>
</dbReference>
<dbReference type="InterPro" id="IPR036102">
    <property type="entry name" value="OsmC/Ohrsf"/>
</dbReference>
<dbReference type="GO" id="GO:0006979">
    <property type="term" value="P:response to oxidative stress"/>
    <property type="evidence" value="ECO:0007669"/>
    <property type="project" value="InterPro"/>
</dbReference>
<sequence length="171" mass="18272">MRPAQVVFGPLVARVMNGAAGRYTQFPNVLHRRNMITLKDHLYFAKATAEGAGRNGIVKSTGDSPLELKLAMPKVAAGKGDGQNPEQLFAMGYSSCFLGALQLAASRADQKEMAENAKITASVFLGHPTDPDMDGFGLRVELNVEGCDDDAIIQAAHDVGPPMHSDNPAHR</sequence>
<dbReference type="Proteomes" id="UP000309038">
    <property type="component" value="Unassembled WGS sequence"/>
</dbReference>
<organism evidence="2 3">
    <name type="scientific">Hermanssonia centrifuga</name>
    <dbReference type="NCBI Taxonomy" id="98765"/>
    <lineage>
        <taxon>Eukaryota</taxon>
        <taxon>Fungi</taxon>
        <taxon>Dikarya</taxon>
        <taxon>Basidiomycota</taxon>
        <taxon>Agaricomycotina</taxon>
        <taxon>Agaricomycetes</taxon>
        <taxon>Polyporales</taxon>
        <taxon>Meruliaceae</taxon>
        <taxon>Hermanssonia</taxon>
    </lineage>
</organism>
<accession>A0A4S4KJN8</accession>
<keyword evidence="3" id="KW-1185">Reference proteome</keyword>